<dbReference type="OrthoDB" id="5594013at2759"/>
<keyword evidence="1" id="KW-0812">Transmembrane</keyword>
<gene>
    <name evidence="2" type="ORF">IWQ62_003923</name>
</gene>
<feature type="transmembrane region" description="Helical" evidence="1">
    <location>
        <begin position="15"/>
        <end position="36"/>
    </location>
</feature>
<comment type="caution">
    <text evidence="2">The sequence shown here is derived from an EMBL/GenBank/DDBJ whole genome shotgun (WGS) entry which is preliminary data.</text>
</comment>
<evidence type="ECO:0000313" key="3">
    <source>
        <dbReference type="Proteomes" id="UP001150925"/>
    </source>
</evidence>
<dbReference type="Proteomes" id="UP001150925">
    <property type="component" value="Unassembled WGS sequence"/>
</dbReference>
<evidence type="ECO:0000313" key="2">
    <source>
        <dbReference type="EMBL" id="KAJ1961278.1"/>
    </source>
</evidence>
<accession>A0A9W8E642</accession>
<dbReference type="Pfam" id="PF14494">
    <property type="entry name" value="DUF4436"/>
    <property type="match status" value="1"/>
</dbReference>
<name>A0A9W8E642_9FUNG</name>
<proteinExistence type="predicted"/>
<dbReference type="InterPro" id="IPR027948">
    <property type="entry name" value="DUF4436"/>
</dbReference>
<reference evidence="2" key="1">
    <citation type="submission" date="2022-07" db="EMBL/GenBank/DDBJ databases">
        <title>Phylogenomic reconstructions and comparative analyses of Kickxellomycotina fungi.</title>
        <authorList>
            <person name="Reynolds N.K."/>
            <person name="Stajich J.E."/>
            <person name="Barry K."/>
            <person name="Grigoriev I.V."/>
            <person name="Crous P."/>
            <person name="Smith M.E."/>
        </authorList>
    </citation>
    <scope>NUCLEOTIDE SEQUENCE</scope>
    <source>
        <strain evidence="2">RSA 1196</strain>
    </source>
</reference>
<dbReference type="EMBL" id="JANBPY010001165">
    <property type="protein sequence ID" value="KAJ1961278.1"/>
    <property type="molecule type" value="Genomic_DNA"/>
</dbReference>
<sequence length="327" mass="36118">MSCLQYLQSVTVRRIIYTISIAAILCILIPVTVVVYKNEELKKNVIQEYLSQSQDGIMVSVMVQSTDLNSRKMDVQMDFTPAGFYSNDYGELTVPLTFTTGLKTLTFPANQAMQSADVSIPFVTGSTRNFPFDNFSTYYYIAAKETNGTDFIPLEISFDGTISTVSITSDVVDSTSRPDLGAAPNIFFFQAVVTRTGFTQFYSVLIAIAMWLLAIAKAILAFQASVANRDVAPPLIIFGATMMFAFPTLRNSLPGAPQIGCLYDVVCFFWPMLVIVLSTCTVVYNYILRWNPPTPSFLLSRAPPAKGPSLESVIVRDSAGQIEKHRL</sequence>
<evidence type="ECO:0000256" key="1">
    <source>
        <dbReference type="SAM" id="Phobius"/>
    </source>
</evidence>
<protein>
    <recommendedName>
        <fullName evidence="4">DUF4436 domain-containing protein</fullName>
    </recommendedName>
</protein>
<feature type="transmembrane region" description="Helical" evidence="1">
    <location>
        <begin position="204"/>
        <end position="225"/>
    </location>
</feature>
<keyword evidence="3" id="KW-1185">Reference proteome</keyword>
<keyword evidence="1" id="KW-1133">Transmembrane helix</keyword>
<keyword evidence="1" id="KW-0472">Membrane</keyword>
<organism evidence="2 3">
    <name type="scientific">Dispira parvispora</name>
    <dbReference type="NCBI Taxonomy" id="1520584"/>
    <lineage>
        <taxon>Eukaryota</taxon>
        <taxon>Fungi</taxon>
        <taxon>Fungi incertae sedis</taxon>
        <taxon>Zoopagomycota</taxon>
        <taxon>Kickxellomycotina</taxon>
        <taxon>Dimargaritomycetes</taxon>
        <taxon>Dimargaritales</taxon>
        <taxon>Dimargaritaceae</taxon>
        <taxon>Dispira</taxon>
    </lineage>
</organism>
<feature type="transmembrane region" description="Helical" evidence="1">
    <location>
        <begin position="261"/>
        <end position="287"/>
    </location>
</feature>
<dbReference type="AlphaFoldDB" id="A0A9W8E642"/>
<evidence type="ECO:0008006" key="4">
    <source>
        <dbReference type="Google" id="ProtNLM"/>
    </source>
</evidence>
<feature type="transmembrane region" description="Helical" evidence="1">
    <location>
        <begin position="231"/>
        <end position="249"/>
    </location>
</feature>